<dbReference type="InterPro" id="IPR036890">
    <property type="entry name" value="HATPase_C_sf"/>
</dbReference>
<dbReference type="eggNOG" id="ENOG502QXH2">
    <property type="taxonomic scope" value="Eukaryota"/>
</dbReference>
<dbReference type="InParanoid" id="A0A061FYI4"/>
<dbReference type="EMBL" id="CM001881">
    <property type="protein sequence ID" value="EOY22585.1"/>
    <property type="molecule type" value="Genomic_DNA"/>
</dbReference>
<dbReference type="FunCoup" id="A0A061FYI4">
    <property type="interactions" value="57"/>
</dbReference>
<dbReference type="PANTHER" id="PTHR32387">
    <property type="entry name" value="WU:FJ29H11"/>
    <property type="match status" value="1"/>
</dbReference>
<dbReference type="OMA" id="GWYAKCI"/>
<evidence type="ECO:0000313" key="2">
    <source>
        <dbReference type="EMBL" id="EOY22585.1"/>
    </source>
</evidence>
<feature type="domain" description="Sacsin/Nov" evidence="1">
    <location>
        <begin position="121"/>
        <end position="178"/>
    </location>
</feature>
<dbReference type="InterPro" id="IPR052957">
    <property type="entry name" value="Auxin_embryo_med"/>
</dbReference>
<dbReference type="Pfam" id="PF25794">
    <property type="entry name" value="SACS"/>
    <property type="match status" value="1"/>
</dbReference>
<protein>
    <submittedName>
        <fullName evidence="2">DNA binding,ATP binding, putative isoform 1</fullName>
    </submittedName>
</protein>
<dbReference type="PANTHER" id="PTHR32387:SF3">
    <property type="entry name" value="ATP_DNA BINDING PROTEIN"/>
    <property type="match status" value="1"/>
</dbReference>
<reference evidence="2 3" key="1">
    <citation type="journal article" date="2013" name="Genome Biol.">
        <title>The genome sequence of the most widely cultivated cacao type and its use to identify candidate genes regulating pod color.</title>
        <authorList>
            <person name="Motamayor J.C."/>
            <person name="Mockaitis K."/>
            <person name="Schmutz J."/>
            <person name="Haiminen N."/>
            <person name="Iii D.L."/>
            <person name="Cornejo O."/>
            <person name="Findley S.D."/>
            <person name="Zheng P."/>
            <person name="Utro F."/>
            <person name="Royaert S."/>
            <person name="Saski C."/>
            <person name="Jenkins J."/>
            <person name="Podicheti R."/>
            <person name="Zhao M."/>
            <person name="Scheffler B.E."/>
            <person name="Stack J.C."/>
            <person name="Feltus F.A."/>
            <person name="Mustiga G.M."/>
            <person name="Amores F."/>
            <person name="Phillips W."/>
            <person name="Marelli J.P."/>
            <person name="May G.D."/>
            <person name="Shapiro H."/>
            <person name="Ma J."/>
            <person name="Bustamante C.D."/>
            <person name="Schnell R.J."/>
            <person name="Main D."/>
            <person name="Gilbert D."/>
            <person name="Parida L."/>
            <person name="Kuhn D.N."/>
        </authorList>
    </citation>
    <scope>NUCLEOTIDE SEQUENCE [LARGE SCALE GENOMIC DNA]</scope>
    <source>
        <strain evidence="3">cv. Matina 1-6</strain>
    </source>
</reference>
<organism evidence="2 3">
    <name type="scientific">Theobroma cacao</name>
    <name type="common">Cacao</name>
    <name type="synonym">Cocoa</name>
    <dbReference type="NCBI Taxonomy" id="3641"/>
    <lineage>
        <taxon>Eukaryota</taxon>
        <taxon>Viridiplantae</taxon>
        <taxon>Streptophyta</taxon>
        <taxon>Embryophyta</taxon>
        <taxon>Tracheophyta</taxon>
        <taxon>Spermatophyta</taxon>
        <taxon>Magnoliopsida</taxon>
        <taxon>eudicotyledons</taxon>
        <taxon>Gunneridae</taxon>
        <taxon>Pentapetalae</taxon>
        <taxon>rosids</taxon>
        <taxon>malvids</taxon>
        <taxon>Malvales</taxon>
        <taxon>Malvaceae</taxon>
        <taxon>Byttnerioideae</taxon>
        <taxon>Theobroma</taxon>
    </lineage>
</organism>
<evidence type="ECO:0000313" key="3">
    <source>
        <dbReference type="Proteomes" id="UP000026915"/>
    </source>
</evidence>
<name>A0A061FYI4_THECC</name>
<gene>
    <name evidence="2" type="ORF">TCM_014715</name>
</gene>
<accession>A0A061FYI4</accession>
<dbReference type="SUPFAM" id="SSF55874">
    <property type="entry name" value="ATPase domain of HSP90 chaperone/DNA topoisomerase II/histidine kinase"/>
    <property type="match status" value="1"/>
</dbReference>
<dbReference type="InterPro" id="IPR058210">
    <property type="entry name" value="SACS/Nov_dom"/>
</dbReference>
<proteinExistence type="predicted"/>
<evidence type="ECO:0000259" key="1">
    <source>
        <dbReference type="Pfam" id="PF25794"/>
    </source>
</evidence>
<dbReference type="HOGENOM" id="CLU_000864_1_0_1"/>
<keyword evidence="3" id="KW-1185">Reference proteome</keyword>
<dbReference type="Proteomes" id="UP000026915">
    <property type="component" value="Chromosome 3"/>
</dbReference>
<sequence>MLAMVTPKEHIEQIRKTKFSIGGEPNPLTEDLHQAVRNLSAELYTKDVHFLMELIQIWLPPRELKSQTRFDWIWPKNTKSSRMWLEKNNAEDNVYLEGVDPSLEFVITSRDITATGATATLLMFNNEKGFSSKNIESICSVGRSTKKGNRKRGYIGEKGIGFKSVFLITAQPYIFSNGYQIRFNEAPCPHCSLGYIVPEWVEEKPTLSDIRKVYGLSSALPTTTIVLPLKPDKVKPVKQQLSSVHPEVLLFLSKIKCLSVREDNEDPRLNTVSAIAITSETNFMTRKNIDAESYTLRLAAEENGNKFGRECSYFMWKQKFPVRQENKVERRMDVEELVITLAFPNEERLHRGMTLPGVYAFLPTEMVTNLPFIIQADFVLSSSRETILLDNKWNQGILDCVPSAFVNAFISLVKMTEDAPVSSLPRMFTFLPVNCSSYQQFNAIRESIRLKLVDEDILPSDESCMEQKFFHKPSEVGRIMPAFWDIVEKARKEGVGLHNLSSHGTYVLHSSFDRVEYDHILNFLGVGPVKNGWYAKCIQSSNIVLGVSEGVYLDLLLLLAENWSNIFLSTDIKNIPLVKYVDSFGGVSLFSISESSQQKKAVICLSNQVRHVSWLIDWNAEFRGVANRFFLPKSTQEAIRSCFEKETILEWLQNQVKVVPVSVYDYAAALIGYLGGERKLVVTYAHFLYHSLLKDFISAPNVRYLCGIMPLVDNYGNVTATTRRRVLVPANGSKWVSLIGSNPLKAEGYIELGEDYLRPGNFVGEITPEKKLLKFLGSNVAASDIPSLSPPNAAIPAVSSPLTKENTFLLLDWIQNMKNRGTLIPEKFLTSIKNGSWLKVTINGSSSYKPPSQSFFHSSSWGRFLQNGLVFVDIPLIDQSFYGDRISKYKEELKIIGVMFEYGEACAFIGKHLMRLVSSSTLGRDRVFSILGFIRYLRTKLLPPDEFICSIKEGMWLKTSHDYRSPVGAVLFDEEWKTATQICDVPFIDHTFYGDEIFCFKAELELLGVIVRFSGSYQLVIESLKSSSCLTSLKADAFLLALECMHYAKSSERLVTALKNVKCLKTNLGHKPPSECFLYDREWGCLLQVFNCFPIIDCAYYGSTISSYKCELRRLGAVVDFGAAVTSFASKFRQQASLSSITKDNILSFLSCYRQFKRTLHKFPSDLKNCIHEVKWLRTRLGDFRSPKDCILFGPKWESISTITLLPFIDDTDNYCGKDIHEYRDELMSIGVVVEFEHGVKFVPGCLCFPRSSSMIAPTNALSLLKCLRILLKDKNYTFSEAFLKKVSEKWLKTYTGYRSPGKSLLFDGRSGLKPTDGPFIDEGFYGSEIRTYRKELDSIGVTVDVEKGSTLLASHLAFHSDFATIIRIYKFLAEVGWVPDSEATRKIWIPDGNENGRWVKPDECVLHDKDGLFGLLLNVLEKHYKNKLPLQFFSGAFGVKSNPSLDDYCNLWKGWETSRQQLSHDECCAFWRFVVEHQSSKNEKILSERLVKLPVDSGSDGIMLFDKHDVFIADDLQLKDLFVQSSSCPLFVWYPQPSLPSLPRTMLLELYRKIGVRMISESVETKELSLKNDLELKQVNHRGAIRKELVRLLLGFLAGSSLKMESDKRHEAVKCLLNLTVLETSEPITVGYTLFLSSGETQEVRASRMIRWDKESSKIFIQKMDKSAGKKNFLECATYFAEAIAEGVLWEKEDQISSLSELIKLAFLLKFNEEAVGFLMKSKNLQVFVEDEELLSAAFPSE</sequence>
<dbReference type="STRING" id="3641.A0A061FYI4"/>
<dbReference type="Gramene" id="EOY22585">
    <property type="protein sequence ID" value="EOY22585"/>
    <property type="gene ID" value="TCM_014715"/>
</dbReference>
<dbReference type="Gene3D" id="3.30.565.10">
    <property type="entry name" value="Histidine kinase-like ATPase, C-terminal domain"/>
    <property type="match status" value="1"/>
</dbReference>